<dbReference type="SUPFAM" id="SSF51679">
    <property type="entry name" value="Bacterial luciferase-like"/>
    <property type="match status" value="1"/>
</dbReference>
<keyword evidence="1" id="KW-0560">Oxidoreductase</keyword>
<dbReference type="InterPro" id="IPR011251">
    <property type="entry name" value="Luciferase-like_dom"/>
</dbReference>
<feature type="domain" description="Luciferase-like" evidence="2">
    <location>
        <begin position="15"/>
        <end position="305"/>
    </location>
</feature>
<dbReference type="Gene3D" id="3.20.20.30">
    <property type="entry name" value="Luciferase-like domain"/>
    <property type="match status" value="1"/>
</dbReference>
<dbReference type="Proteomes" id="UP000319894">
    <property type="component" value="Unassembled WGS sequence"/>
</dbReference>
<dbReference type="InterPro" id="IPR050564">
    <property type="entry name" value="F420-G6PD/mer"/>
</dbReference>
<reference evidence="3 4" key="1">
    <citation type="submission" date="2018-06" db="EMBL/GenBank/DDBJ databases">
        <title>Natronomonas sp. F16-60 a new haloarchaeon isolated from a solar saltern of Isla Cristina, Huelva, Spain.</title>
        <authorList>
            <person name="Duran-Viseras A."/>
            <person name="Sanchez-Porro C."/>
            <person name="Ventosa A."/>
        </authorList>
    </citation>
    <scope>NUCLEOTIDE SEQUENCE [LARGE SCALE GENOMIC DNA]</scope>
    <source>
        <strain evidence="3 4">F16-60</strain>
    </source>
</reference>
<dbReference type="PANTHER" id="PTHR43244">
    <property type="match status" value="1"/>
</dbReference>
<sequence>MAFDVALDGVLMLSDHSTIDDAVAQARRYEDCGFARVSMGEVTGWNVVPVLTAIARETEDIGISNDVFAPPARSPAMLAQTALTLHEASDGRYRLGLGPSSPALVERWHSGEFDPALRRTRETIDVVRAVYEGGKVEYHGEVFDMGGMSYDRQVPDDPPAIDLATLGPTAVEMTGRFADGWVPQLFTADGLRDRLGDLERGAEMGDRAVDDVRVAPIVRTFAHEDGDHARSMARQMVAFLIGAYGPFYGNSVADQGYPDAVEEIRAAWEEKDTAAMAAALPDEALEAFAAAGTPEEVREHYREIAAVEGVDAVRCGFVAGMSQDDKEGTMAALSEL</sequence>
<dbReference type="RefSeq" id="WP_144262111.1">
    <property type="nucleotide sequence ID" value="NZ_QMDX01000005.1"/>
</dbReference>
<comment type="caution">
    <text evidence="3">The sequence shown here is derived from an EMBL/GenBank/DDBJ whole genome shotgun (WGS) entry which is preliminary data.</text>
</comment>
<dbReference type="PANTHER" id="PTHR43244:SF1">
    <property type="entry name" value="5,10-METHYLENETETRAHYDROMETHANOPTERIN REDUCTASE"/>
    <property type="match status" value="1"/>
</dbReference>
<dbReference type="OrthoDB" id="194060at2157"/>
<dbReference type="AlphaFoldDB" id="A0A554N9M9"/>
<accession>A0A554N9M9</accession>
<dbReference type="InParanoid" id="A0A554N9M9"/>
<keyword evidence="4" id="KW-1185">Reference proteome</keyword>
<dbReference type="NCBIfam" id="TIGR04024">
    <property type="entry name" value="F420_NP1902A"/>
    <property type="match status" value="1"/>
</dbReference>
<evidence type="ECO:0000313" key="3">
    <source>
        <dbReference type="EMBL" id="TSD14059.1"/>
    </source>
</evidence>
<dbReference type="CDD" id="cd01097">
    <property type="entry name" value="Tetrahydromethanopterin_reductase"/>
    <property type="match status" value="1"/>
</dbReference>
<evidence type="ECO:0000313" key="4">
    <source>
        <dbReference type="Proteomes" id="UP000319894"/>
    </source>
</evidence>
<evidence type="ECO:0000256" key="1">
    <source>
        <dbReference type="ARBA" id="ARBA00023002"/>
    </source>
</evidence>
<organism evidence="3 4">
    <name type="scientific">Haloglomus irregulare</name>
    <dbReference type="NCBI Taxonomy" id="2234134"/>
    <lineage>
        <taxon>Archaea</taxon>
        <taxon>Methanobacteriati</taxon>
        <taxon>Methanobacteriota</taxon>
        <taxon>Stenosarchaea group</taxon>
        <taxon>Halobacteria</taxon>
        <taxon>Halobacteriales</taxon>
        <taxon>Natronomonadaceae</taxon>
        <taxon>Haloglomus</taxon>
    </lineage>
</organism>
<dbReference type="InterPro" id="IPR023909">
    <property type="entry name" value="F420_NP1902A"/>
</dbReference>
<dbReference type="EMBL" id="QMDX01000005">
    <property type="protein sequence ID" value="TSD14059.1"/>
    <property type="molecule type" value="Genomic_DNA"/>
</dbReference>
<proteinExistence type="predicted"/>
<protein>
    <submittedName>
        <fullName evidence="3">TIGR04024 family LLM class F420-dependent oxidoreductase</fullName>
    </submittedName>
</protein>
<evidence type="ECO:0000259" key="2">
    <source>
        <dbReference type="Pfam" id="PF00296"/>
    </source>
</evidence>
<name>A0A554N9M9_9EURY</name>
<gene>
    <name evidence="3" type="ORF">DP107_10495</name>
</gene>
<dbReference type="Pfam" id="PF00296">
    <property type="entry name" value="Bac_luciferase"/>
    <property type="match status" value="1"/>
</dbReference>
<dbReference type="GO" id="GO:0016705">
    <property type="term" value="F:oxidoreductase activity, acting on paired donors, with incorporation or reduction of molecular oxygen"/>
    <property type="evidence" value="ECO:0007669"/>
    <property type="project" value="InterPro"/>
</dbReference>
<dbReference type="InterPro" id="IPR036661">
    <property type="entry name" value="Luciferase-like_sf"/>
</dbReference>